<dbReference type="EMBL" id="JACMRX010000003">
    <property type="protein sequence ID" value="KAF7993067.1"/>
    <property type="molecule type" value="Genomic_DNA"/>
</dbReference>
<dbReference type="AlphaFoldDB" id="A0A834XWV3"/>
<dbReference type="InterPro" id="IPR039902">
    <property type="entry name" value="CCDC148/CCDC112"/>
</dbReference>
<dbReference type="OrthoDB" id="2152435at2759"/>
<protein>
    <submittedName>
        <fullName evidence="2">Uncharacterized protein</fullName>
    </submittedName>
</protein>
<name>A0A834XWV3_APHGI</name>
<evidence type="ECO:0000313" key="3">
    <source>
        <dbReference type="Proteomes" id="UP000639338"/>
    </source>
</evidence>
<accession>A0A834XWV3</accession>
<sequence>MNRGRLSYVRSMIKLKQQEEIIENGIESFLKTMKIDSEILQDIQQIYKLNNIQRKKLTDSLCNLMTYIAKDFDTIDKMFNQLNKCEKIDIHESKLRLTSLLKLMNDYQPPVDIIILENEQKELDDYMYEFKISMDKYEGKKGKKMIGFNSNTMISKIKNNLNYNEVKDFNDLIAKTGHYQYWKEDDHLYYLKMRKKCQTISSLVDEIQKKFPDLTEENIKNHDEWYKTYIELRKKQRDSVEEWRKKKESEKKEQLKLVELDENDCQKNNIKSSIKNKKIINKNDDKKKELLNKWKIEKEKKKIIEKKLLNNKIKEAINWKEKKFLTRSEEIKKIVKKYKENKKINNINLENKNNDTILKSQELIASFRKNDNKYIEKKKDNLKLKNNNNLIVKKINKDKNNGTSTLLNTTKIWEEKCKQVPTIQQFPKPVLYIKNLPKL</sequence>
<keyword evidence="1" id="KW-0175">Coiled coil</keyword>
<dbReference type="PANTHER" id="PTHR21549">
    <property type="entry name" value="MUTATED IN BLADDER CANCER 1"/>
    <property type="match status" value="1"/>
</dbReference>
<dbReference type="Proteomes" id="UP000639338">
    <property type="component" value="Unassembled WGS sequence"/>
</dbReference>
<organism evidence="2 3">
    <name type="scientific">Aphidius gifuensis</name>
    <name type="common">Parasitoid wasp</name>
    <dbReference type="NCBI Taxonomy" id="684658"/>
    <lineage>
        <taxon>Eukaryota</taxon>
        <taxon>Metazoa</taxon>
        <taxon>Ecdysozoa</taxon>
        <taxon>Arthropoda</taxon>
        <taxon>Hexapoda</taxon>
        <taxon>Insecta</taxon>
        <taxon>Pterygota</taxon>
        <taxon>Neoptera</taxon>
        <taxon>Endopterygota</taxon>
        <taxon>Hymenoptera</taxon>
        <taxon>Apocrita</taxon>
        <taxon>Ichneumonoidea</taxon>
        <taxon>Braconidae</taxon>
        <taxon>Aphidiinae</taxon>
        <taxon>Aphidius</taxon>
    </lineage>
</organism>
<comment type="caution">
    <text evidence="2">The sequence shown here is derived from an EMBL/GenBank/DDBJ whole genome shotgun (WGS) entry which is preliminary data.</text>
</comment>
<gene>
    <name evidence="2" type="ORF">HCN44_005848</name>
</gene>
<keyword evidence="3" id="KW-1185">Reference proteome</keyword>
<proteinExistence type="predicted"/>
<evidence type="ECO:0000313" key="2">
    <source>
        <dbReference type="EMBL" id="KAF7993067.1"/>
    </source>
</evidence>
<dbReference type="PANTHER" id="PTHR21549:SF0">
    <property type="entry name" value="COILED-COIL DOMAIN-CONTAINING PROTEIN 112"/>
    <property type="match status" value="1"/>
</dbReference>
<reference evidence="2 3" key="1">
    <citation type="submission" date="2020-08" db="EMBL/GenBank/DDBJ databases">
        <title>Aphidius gifuensis genome sequencing and assembly.</title>
        <authorList>
            <person name="Du Z."/>
        </authorList>
    </citation>
    <scope>NUCLEOTIDE SEQUENCE [LARGE SCALE GENOMIC DNA]</scope>
    <source>
        <strain evidence="2">YNYX2018</strain>
        <tissue evidence="2">Adults</tissue>
    </source>
</reference>
<evidence type="ECO:0000256" key="1">
    <source>
        <dbReference type="ARBA" id="ARBA00023054"/>
    </source>
</evidence>